<reference evidence="2" key="1">
    <citation type="submission" date="2022-10" db="EMBL/GenBank/DDBJ databases">
        <title>The complete genomes of actinobacterial strains from the NBC collection.</title>
        <authorList>
            <person name="Joergensen T.S."/>
            <person name="Alvarez Arevalo M."/>
            <person name="Sterndorff E.B."/>
            <person name="Faurdal D."/>
            <person name="Vuksanovic O."/>
            <person name="Mourched A.-S."/>
            <person name="Charusanti P."/>
            <person name="Shaw S."/>
            <person name="Blin K."/>
            <person name="Weber T."/>
        </authorList>
    </citation>
    <scope>NUCLEOTIDE SEQUENCE</scope>
    <source>
        <strain evidence="2">NBC_00248</strain>
    </source>
</reference>
<evidence type="ECO:0000256" key="1">
    <source>
        <dbReference type="ARBA" id="ARBA00022737"/>
    </source>
</evidence>
<sequence>MAAIAVAGFTWASISQVNNEQSITQEGQIAERYNNAVGNLEGETADVRLGGIYALQRIMNDSAKDQPAVIEVLSGYVRVQTDPAKLGKKLPPKPQADVGAALRVLRYRDATRDGDGRIDLSSSHLANADLYGADLVVSNMSGVNLDGAVLTLAELERASLGGAKLRGTILNQAHMSETILIDADLTRADLSYAELPGAFLQKADLSYANLSKAELSGADLTEANLTCTDLRGAIFVGPQGPYVSFPTITPKQLLSARIDFTTILPRELTDIPELEARMRAVTAGRDNCPKNE</sequence>
<evidence type="ECO:0000313" key="3">
    <source>
        <dbReference type="Proteomes" id="UP001432039"/>
    </source>
</evidence>
<evidence type="ECO:0000313" key="2">
    <source>
        <dbReference type="EMBL" id="WUQ18174.1"/>
    </source>
</evidence>
<accession>A0ABZ1TUE3</accession>
<keyword evidence="1" id="KW-0677">Repeat</keyword>
<dbReference type="InterPro" id="IPR001646">
    <property type="entry name" value="5peptide_repeat"/>
</dbReference>
<protein>
    <submittedName>
        <fullName evidence="2">Pentapeptide repeat-containing protein</fullName>
    </submittedName>
</protein>
<dbReference type="Pfam" id="PF00805">
    <property type="entry name" value="Pentapeptide"/>
    <property type="match status" value="2"/>
</dbReference>
<dbReference type="Proteomes" id="UP001432039">
    <property type="component" value="Chromosome"/>
</dbReference>
<proteinExistence type="predicted"/>
<keyword evidence="3" id="KW-1185">Reference proteome</keyword>
<organism evidence="2 3">
    <name type="scientific">Streptomyces virginiae</name>
    <name type="common">Streptomyces cinnamonensis</name>
    <dbReference type="NCBI Taxonomy" id="1961"/>
    <lineage>
        <taxon>Bacteria</taxon>
        <taxon>Bacillati</taxon>
        <taxon>Actinomycetota</taxon>
        <taxon>Actinomycetes</taxon>
        <taxon>Kitasatosporales</taxon>
        <taxon>Streptomycetaceae</taxon>
        <taxon>Streptomyces</taxon>
    </lineage>
</organism>
<name>A0ABZ1TUE3_STRVG</name>
<dbReference type="EMBL" id="CP108090">
    <property type="protein sequence ID" value="WUQ18174.1"/>
    <property type="molecule type" value="Genomic_DNA"/>
</dbReference>
<dbReference type="Gene3D" id="2.160.20.80">
    <property type="entry name" value="E3 ubiquitin-protein ligase SopA"/>
    <property type="match status" value="1"/>
</dbReference>
<gene>
    <name evidence="2" type="ORF">OG517_40580</name>
</gene>
<dbReference type="RefSeq" id="WP_328966138.1">
    <property type="nucleotide sequence ID" value="NZ_CP108090.1"/>
</dbReference>
<dbReference type="PANTHER" id="PTHR47485">
    <property type="entry name" value="THYLAKOID LUMENAL 17.4 KDA PROTEIN, CHLOROPLASTIC"/>
    <property type="match status" value="1"/>
</dbReference>
<dbReference type="PANTHER" id="PTHR47485:SF1">
    <property type="entry name" value="THYLAKOID LUMENAL 17.4 KDA PROTEIN, CHLOROPLASTIC"/>
    <property type="match status" value="1"/>
</dbReference>
<dbReference type="SUPFAM" id="SSF141571">
    <property type="entry name" value="Pentapeptide repeat-like"/>
    <property type="match status" value="1"/>
</dbReference>